<name>A0A1Q3CXJ6_CEPFO</name>
<dbReference type="InParanoid" id="A0A1Q3CXJ6"/>
<comment type="caution">
    <text evidence="1">The sequence shown here is derived from an EMBL/GenBank/DDBJ whole genome shotgun (WGS) entry which is preliminary data.</text>
</comment>
<dbReference type="EMBL" id="BDDD01003413">
    <property type="protein sequence ID" value="GAV84976.1"/>
    <property type="molecule type" value="Genomic_DNA"/>
</dbReference>
<dbReference type="Proteomes" id="UP000187406">
    <property type="component" value="Unassembled WGS sequence"/>
</dbReference>
<gene>
    <name evidence="1" type="ORF">CFOL_v3_28416</name>
</gene>
<reference evidence="2" key="1">
    <citation type="submission" date="2016-04" db="EMBL/GenBank/DDBJ databases">
        <title>Cephalotus genome sequencing.</title>
        <authorList>
            <person name="Fukushima K."/>
            <person name="Hasebe M."/>
            <person name="Fang X."/>
        </authorList>
    </citation>
    <scope>NUCLEOTIDE SEQUENCE [LARGE SCALE GENOMIC DNA]</scope>
    <source>
        <strain evidence="2">cv. St1</strain>
    </source>
</reference>
<keyword evidence="2" id="KW-1185">Reference proteome</keyword>
<sequence length="99" mass="11125">MHLGTVNVKNTTRSPFWVARYSIPEIPSSWNFGKVVEMRVSRRKSSSSSSECHFLIVRPMAKKKNDNSSSSSGTVTFFFFVNTVFSFSSTIVHTVVVNV</sequence>
<protein>
    <submittedName>
        <fullName evidence="1">Uncharacterized protein</fullName>
    </submittedName>
</protein>
<accession>A0A1Q3CXJ6</accession>
<evidence type="ECO:0000313" key="1">
    <source>
        <dbReference type="EMBL" id="GAV84976.1"/>
    </source>
</evidence>
<organism evidence="1 2">
    <name type="scientific">Cephalotus follicularis</name>
    <name type="common">Albany pitcher plant</name>
    <dbReference type="NCBI Taxonomy" id="3775"/>
    <lineage>
        <taxon>Eukaryota</taxon>
        <taxon>Viridiplantae</taxon>
        <taxon>Streptophyta</taxon>
        <taxon>Embryophyta</taxon>
        <taxon>Tracheophyta</taxon>
        <taxon>Spermatophyta</taxon>
        <taxon>Magnoliopsida</taxon>
        <taxon>eudicotyledons</taxon>
        <taxon>Gunneridae</taxon>
        <taxon>Pentapetalae</taxon>
        <taxon>rosids</taxon>
        <taxon>fabids</taxon>
        <taxon>Oxalidales</taxon>
        <taxon>Cephalotaceae</taxon>
        <taxon>Cephalotus</taxon>
    </lineage>
</organism>
<evidence type="ECO:0000313" key="2">
    <source>
        <dbReference type="Proteomes" id="UP000187406"/>
    </source>
</evidence>
<proteinExistence type="predicted"/>
<dbReference type="AlphaFoldDB" id="A0A1Q3CXJ6"/>